<keyword evidence="3" id="KW-1185">Reference proteome</keyword>
<feature type="region of interest" description="Disordered" evidence="1">
    <location>
        <begin position="1"/>
        <end position="37"/>
    </location>
</feature>
<accession>A0A2I0KHT2</accession>
<feature type="compositionally biased region" description="Polar residues" evidence="1">
    <location>
        <begin position="20"/>
        <end position="30"/>
    </location>
</feature>
<reference evidence="2 3" key="1">
    <citation type="submission" date="2017-11" db="EMBL/GenBank/DDBJ databases">
        <title>De-novo sequencing of pomegranate (Punica granatum L.) genome.</title>
        <authorList>
            <person name="Akparov Z."/>
            <person name="Amiraslanov A."/>
            <person name="Hajiyeva S."/>
            <person name="Abbasov M."/>
            <person name="Kaur K."/>
            <person name="Hamwieh A."/>
            <person name="Solovyev V."/>
            <person name="Salamov A."/>
            <person name="Braich B."/>
            <person name="Kosarev P."/>
            <person name="Mahmoud A."/>
            <person name="Hajiyev E."/>
            <person name="Babayeva S."/>
            <person name="Izzatullayeva V."/>
            <person name="Mammadov A."/>
            <person name="Mammadov A."/>
            <person name="Sharifova S."/>
            <person name="Ojaghi J."/>
            <person name="Eynullazada K."/>
            <person name="Bayramov B."/>
            <person name="Abdulazimova A."/>
            <person name="Shahmuradov I."/>
        </authorList>
    </citation>
    <scope>NUCLEOTIDE SEQUENCE [LARGE SCALE GENOMIC DNA]</scope>
    <source>
        <strain evidence="3">cv. AG2017</strain>
        <tissue evidence="2">Leaf</tissue>
    </source>
</reference>
<dbReference type="Proteomes" id="UP000233551">
    <property type="component" value="Unassembled WGS sequence"/>
</dbReference>
<dbReference type="EMBL" id="PGOL01000571">
    <property type="protein sequence ID" value="PKI68087.1"/>
    <property type="molecule type" value="Genomic_DNA"/>
</dbReference>
<name>A0A2I0KHT2_PUNGR</name>
<comment type="caution">
    <text evidence="2">The sequence shown here is derived from an EMBL/GenBank/DDBJ whole genome shotgun (WGS) entry which is preliminary data.</text>
</comment>
<evidence type="ECO:0000313" key="2">
    <source>
        <dbReference type="EMBL" id="PKI68087.1"/>
    </source>
</evidence>
<gene>
    <name evidence="2" type="ORF">CRG98_011683</name>
</gene>
<protein>
    <submittedName>
        <fullName evidence="2">Uncharacterized protein</fullName>
    </submittedName>
</protein>
<organism evidence="2 3">
    <name type="scientific">Punica granatum</name>
    <name type="common">Pomegranate</name>
    <dbReference type="NCBI Taxonomy" id="22663"/>
    <lineage>
        <taxon>Eukaryota</taxon>
        <taxon>Viridiplantae</taxon>
        <taxon>Streptophyta</taxon>
        <taxon>Embryophyta</taxon>
        <taxon>Tracheophyta</taxon>
        <taxon>Spermatophyta</taxon>
        <taxon>Magnoliopsida</taxon>
        <taxon>eudicotyledons</taxon>
        <taxon>Gunneridae</taxon>
        <taxon>Pentapetalae</taxon>
        <taxon>rosids</taxon>
        <taxon>malvids</taxon>
        <taxon>Myrtales</taxon>
        <taxon>Lythraceae</taxon>
        <taxon>Punica</taxon>
    </lineage>
</organism>
<proteinExistence type="predicted"/>
<dbReference type="AlphaFoldDB" id="A0A2I0KHT2"/>
<evidence type="ECO:0000313" key="3">
    <source>
        <dbReference type="Proteomes" id="UP000233551"/>
    </source>
</evidence>
<sequence>MTPIEGGCQRGGDGRGRGSTWWNRKNSQFEVSPDSDKWGSRFWPHPRIGVAGVLTSIGIIGAFDGLNSV</sequence>
<evidence type="ECO:0000256" key="1">
    <source>
        <dbReference type="SAM" id="MobiDB-lite"/>
    </source>
</evidence>